<accession>A0A0T6B6D0</accession>
<dbReference type="Gene3D" id="1.25.40.180">
    <property type="match status" value="1"/>
</dbReference>
<dbReference type="PANTHER" id="PTHR23254">
    <property type="entry name" value="EIF4G DOMAIN PROTEIN"/>
    <property type="match status" value="1"/>
</dbReference>
<comment type="caution">
    <text evidence="2">The sequence shown here is derived from an EMBL/GenBank/DDBJ whole genome shotgun (WGS) entry which is preliminary data.</text>
</comment>
<dbReference type="GO" id="GO:0006446">
    <property type="term" value="P:regulation of translational initiation"/>
    <property type="evidence" value="ECO:0007669"/>
    <property type="project" value="TreeGrafter"/>
</dbReference>
<sequence>MKVVGMVASNTFSQLEISQQKIRRLFIKHIQRTYEGRDALQQTNLNGFRIAVRILGEFYHKARLTTGKQITLLVSPLLCYLELLLESAQPEDIQLFTQLLCINGAAMKSENRNPQQLNDILNKVRQALVCNLKLTHMSKLILLLAIDLSNNRFGLLPPDVLKFYQDELGDKVMANFQGSLGALSIQTQQTVSMWDTYKSNVSVLQVTPPDSTSPIGDSSSTSSLTTKNIPTQHQTQPSSASNSAQNMYNTSQQTYNANSGGSNYSNDSGMNVGSLWNKKKDKTAVSNREKTGRPILGSGVRFQKDRQENTTTNWSAHHKEDASNWGKDNKNSGSGDKKSKNYNKGWEHDDRFETLYQ</sequence>
<dbReference type="AlphaFoldDB" id="A0A0T6B6D0"/>
<evidence type="ECO:0000256" key="1">
    <source>
        <dbReference type="SAM" id="MobiDB-lite"/>
    </source>
</evidence>
<evidence type="ECO:0000313" key="3">
    <source>
        <dbReference type="Proteomes" id="UP000051574"/>
    </source>
</evidence>
<feature type="compositionally biased region" description="Low complexity" evidence="1">
    <location>
        <begin position="256"/>
        <end position="271"/>
    </location>
</feature>
<feature type="region of interest" description="Disordered" evidence="1">
    <location>
        <begin position="205"/>
        <end position="357"/>
    </location>
</feature>
<evidence type="ECO:0008006" key="4">
    <source>
        <dbReference type="Google" id="ProtNLM"/>
    </source>
</evidence>
<dbReference type="OrthoDB" id="6484979at2759"/>
<feature type="compositionally biased region" description="Low complexity" evidence="1">
    <location>
        <begin position="207"/>
        <end position="226"/>
    </location>
</feature>
<feature type="compositionally biased region" description="Polar residues" evidence="1">
    <location>
        <begin position="227"/>
        <end position="255"/>
    </location>
</feature>
<feature type="compositionally biased region" description="Basic and acidic residues" evidence="1">
    <location>
        <begin position="317"/>
        <end position="357"/>
    </location>
</feature>
<gene>
    <name evidence="2" type="ORF">AMK59_4787</name>
</gene>
<dbReference type="GO" id="GO:0008494">
    <property type="term" value="F:translation activator activity"/>
    <property type="evidence" value="ECO:0007669"/>
    <property type="project" value="TreeGrafter"/>
</dbReference>
<keyword evidence="3" id="KW-1185">Reference proteome</keyword>
<protein>
    <recommendedName>
        <fullName evidence="4">MIF4G domain-containing protein</fullName>
    </recommendedName>
</protein>
<dbReference type="EMBL" id="LJIG01009520">
    <property type="protein sequence ID" value="KRT82916.1"/>
    <property type="molecule type" value="Genomic_DNA"/>
</dbReference>
<dbReference type="GO" id="GO:0005829">
    <property type="term" value="C:cytosol"/>
    <property type="evidence" value="ECO:0007669"/>
    <property type="project" value="TreeGrafter"/>
</dbReference>
<dbReference type="InterPro" id="IPR051367">
    <property type="entry name" value="mRNA_TranslReg/HistoneTransl"/>
</dbReference>
<organism evidence="2 3">
    <name type="scientific">Oryctes borbonicus</name>
    <dbReference type="NCBI Taxonomy" id="1629725"/>
    <lineage>
        <taxon>Eukaryota</taxon>
        <taxon>Metazoa</taxon>
        <taxon>Ecdysozoa</taxon>
        <taxon>Arthropoda</taxon>
        <taxon>Hexapoda</taxon>
        <taxon>Insecta</taxon>
        <taxon>Pterygota</taxon>
        <taxon>Neoptera</taxon>
        <taxon>Endopterygota</taxon>
        <taxon>Coleoptera</taxon>
        <taxon>Polyphaga</taxon>
        <taxon>Scarabaeiformia</taxon>
        <taxon>Scarabaeidae</taxon>
        <taxon>Dynastinae</taxon>
        <taxon>Oryctes</taxon>
    </lineage>
</organism>
<evidence type="ECO:0000313" key="2">
    <source>
        <dbReference type="EMBL" id="KRT82916.1"/>
    </source>
</evidence>
<name>A0A0T6B6D0_9SCAR</name>
<proteinExistence type="predicted"/>
<reference evidence="2 3" key="1">
    <citation type="submission" date="2015-09" db="EMBL/GenBank/DDBJ databases">
        <title>Draft genome of the scarab beetle Oryctes borbonicus.</title>
        <authorList>
            <person name="Meyer J.M."/>
            <person name="Markov G.V."/>
            <person name="Baskaran P."/>
            <person name="Herrmann M."/>
            <person name="Sommer R.J."/>
            <person name="Roedelsperger C."/>
        </authorList>
    </citation>
    <scope>NUCLEOTIDE SEQUENCE [LARGE SCALE GENOMIC DNA]</scope>
    <source>
        <strain evidence="2">OB123</strain>
        <tissue evidence="2">Whole animal</tissue>
    </source>
</reference>
<dbReference type="Proteomes" id="UP000051574">
    <property type="component" value="Unassembled WGS sequence"/>
</dbReference>
<dbReference type="PANTHER" id="PTHR23254:SF18">
    <property type="entry name" value="RE28271P"/>
    <property type="match status" value="1"/>
</dbReference>